<gene>
    <name evidence="1" type="ORF">H4317_16140</name>
</gene>
<dbReference type="AlphaFoldDB" id="A0A7G7W5M6"/>
<proteinExistence type="predicted"/>
<reference evidence="1 2" key="1">
    <citation type="submission" date="2020-08" db="EMBL/GenBank/DDBJ databases">
        <title>Hymenobacter sp. S2-20-2 genome sequencing.</title>
        <authorList>
            <person name="Jin L."/>
        </authorList>
    </citation>
    <scope>NUCLEOTIDE SEQUENCE [LARGE SCALE GENOMIC DNA]</scope>
    <source>
        <strain evidence="1 2">S2-20-2</strain>
    </source>
</reference>
<keyword evidence="2" id="KW-1185">Reference proteome</keyword>
<dbReference type="EMBL" id="CP060202">
    <property type="protein sequence ID" value="QNH61669.1"/>
    <property type="molecule type" value="Genomic_DNA"/>
</dbReference>
<evidence type="ECO:0000313" key="1">
    <source>
        <dbReference type="EMBL" id="QNH61669.1"/>
    </source>
</evidence>
<accession>A0A7G7W5M6</accession>
<evidence type="ECO:0000313" key="2">
    <source>
        <dbReference type="Proteomes" id="UP000515489"/>
    </source>
</evidence>
<name>A0A7G7W5M6_9BACT</name>
<dbReference type="KEGG" id="hsk:H4317_16140"/>
<protein>
    <submittedName>
        <fullName evidence="1">Uncharacterized protein</fullName>
    </submittedName>
</protein>
<dbReference type="Proteomes" id="UP000515489">
    <property type="component" value="Chromosome"/>
</dbReference>
<sequence>MLNFETNLGNGGFQSSEIRSAYLVRYTFNDYQRPLDTLRQPTSYQYNYPYFEESGVTLASTEHSYRIVVPAAQRQYDITDIELSYEKGTGCCACDQLRRRKFKRDNVVVIADAPNAEGVILRR</sequence>
<dbReference type="RefSeq" id="WP_185887595.1">
    <property type="nucleotide sequence ID" value="NZ_CP060202.1"/>
</dbReference>
<organism evidence="1 2">
    <name type="scientific">Hymenobacter sediminicola</name>
    <dbReference type="NCBI Taxonomy" id="2761579"/>
    <lineage>
        <taxon>Bacteria</taxon>
        <taxon>Pseudomonadati</taxon>
        <taxon>Bacteroidota</taxon>
        <taxon>Cytophagia</taxon>
        <taxon>Cytophagales</taxon>
        <taxon>Hymenobacteraceae</taxon>
        <taxon>Hymenobacter</taxon>
    </lineage>
</organism>